<dbReference type="Pfam" id="PF00106">
    <property type="entry name" value="adh_short"/>
    <property type="match status" value="1"/>
</dbReference>
<dbReference type="OrthoDB" id="5371740at2759"/>
<keyword evidence="5" id="KW-1185">Reference proteome</keyword>
<dbReference type="PANTHER" id="PTHR43180:SF11">
    <property type="entry name" value="NAD(P)-BINDING PROTEIN"/>
    <property type="match status" value="1"/>
</dbReference>
<evidence type="ECO:0000256" key="2">
    <source>
        <dbReference type="ARBA" id="ARBA00022857"/>
    </source>
</evidence>
<proteinExistence type="inferred from homology"/>
<keyword evidence="3" id="KW-0560">Oxidoreductase</keyword>
<dbReference type="Gene3D" id="3.40.50.720">
    <property type="entry name" value="NAD(P)-binding Rossmann-like Domain"/>
    <property type="match status" value="1"/>
</dbReference>
<comment type="similarity">
    <text evidence="1">Belongs to the short-chain dehydrogenases/reductases (SDR) family.</text>
</comment>
<dbReference type="PANTHER" id="PTHR43180">
    <property type="entry name" value="3-OXOACYL-(ACYL-CARRIER-PROTEIN) REDUCTASE (AFU_ORTHOLOGUE AFUA_6G11210)"/>
    <property type="match status" value="1"/>
</dbReference>
<sequence>MTEYTFDTNLLSNLKGRTILITGAANGIGKATTKIAHENGANVIIGDRNEEAGLELVAELKQRVIFRRTDVSKFDDVLSLFEAGWKQFGVIHSVMSNAGMNREDLFSCEFDGNGKLLPPNLDSIDVNLIGMVYMVKCALYYFAKWPETRCQIVMTASAASYLDTPPLYLYCAAKSGVLGLMRGLRSKLPEKNVTINVIAPWMTITDMLLPVVIEKWGELPANEPWGVAYGILLPIVQTEINGKAFFIAGHKIIEFEDRLLETQPSWMGEQLSADIAEGQRRLTS</sequence>
<dbReference type="SUPFAM" id="SSF51735">
    <property type="entry name" value="NAD(P)-binding Rossmann-fold domains"/>
    <property type="match status" value="1"/>
</dbReference>
<dbReference type="STRING" id="303698.A0A1V6SJL4"/>
<dbReference type="Proteomes" id="UP000191285">
    <property type="component" value="Unassembled WGS sequence"/>
</dbReference>
<dbReference type="InterPro" id="IPR036291">
    <property type="entry name" value="NAD(P)-bd_dom_sf"/>
</dbReference>
<dbReference type="PROSITE" id="PS00061">
    <property type="entry name" value="ADH_SHORT"/>
    <property type="match status" value="1"/>
</dbReference>
<evidence type="ECO:0000256" key="1">
    <source>
        <dbReference type="ARBA" id="ARBA00006484"/>
    </source>
</evidence>
<evidence type="ECO:0000313" key="5">
    <source>
        <dbReference type="Proteomes" id="UP000191285"/>
    </source>
</evidence>
<dbReference type="EMBL" id="MLKD01000038">
    <property type="protein sequence ID" value="OQE14126.1"/>
    <property type="molecule type" value="Genomic_DNA"/>
</dbReference>
<dbReference type="InterPro" id="IPR020904">
    <property type="entry name" value="Sc_DH/Rdtase_CS"/>
</dbReference>
<accession>A0A1V6SJL4</accession>
<evidence type="ECO:0000256" key="3">
    <source>
        <dbReference type="ARBA" id="ARBA00023002"/>
    </source>
</evidence>
<dbReference type="GO" id="GO:0016491">
    <property type="term" value="F:oxidoreductase activity"/>
    <property type="evidence" value="ECO:0007669"/>
    <property type="project" value="UniProtKB-KW"/>
</dbReference>
<name>A0A1V6SJL4_9EURO</name>
<keyword evidence="2" id="KW-0521">NADP</keyword>
<dbReference type="AlphaFoldDB" id="A0A1V6SJL4"/>
<evidence type="ECO:0000313" key="4">
    <source>
        <dbReference type="EMBL" id="OQE14126.1"/>
    </source>
</evidence>
<reference evidence="5" key="1">
    <citation type="journal article" date="2017" name="Nat. Microbiol.">
        <title>Global analysis of biosynthetic gene clusters reveals vast potential of secondary metabolite production in Penicillium species.</title>
        <authorList>
            <person name="Nielsen J.C."/>
            <person name="Grijseels S."/>
            <person name="Prigent S."/>
            <person name="Ji B."/>
            <person name="Dainat J."/>
            <person name="Nielsen K.F."/>
            <person name="Frisvad J.C."/>
            <person name="Workman M."/>
            <person name="Nielsen J."/>
        </authorList>
    </citation>
    <scope>NUCLEOTIDE SEQUENCE [LARGE SCALE GENOMIC DNA]</scope>
    <source>
        <strain evidence="5">IBT 24891</strain>
    </source>
</reference>
<dbReference type="PRINTS" id="PR00081">
    <property type="entry name" value="GDHRDH"/>
</dbReference>
<dbReference type="InterPro" id="IPR002347">
    <property type="entry name" value="SDR_fam"/>
</dbReference>
<organism evidence="4 5">
    <name type="scientific">Penicillium steckii</name>
    <dbReference type="NCBI Taxonomy" id="303698"/>
    <lineage>
        <taxon>Eukaryota</taxon>
        <taxon>Fungi</taxon>
        <taxon>Dikarya</taxon>
        <taxon>Ascomycota</taxon>
        <taxon>Pezizomycotina</taxon>
        <taxon>Eurotiomycetes</taxon>
        <taxon>Eurotiomycetidae</taxon>
        <taxon>Eurotiales</taxon>
        <taxon>Aspergillaceae</taxon>
        <taxon>Penicillium</taxon>
    </lineage>
</organism>
<protein>
    <submittedName>
        <fullName evidence="4">Uncharacterized protein</fullName>
    </submittedName>
</protein>
<comment type="caution">
    <text evidence="4">The sequence shown here is derived from an EMBL/GenBank/DDBJ whole genome shotgun (WGS) entry which is preliminary data.</text>
</comment>
<gene>
    <name evidence="4" type="ORF">PENSTE_c038G05560</name>
</gene>